<evidence type="ECO:0000313" key="1">
    <source>
        <dbReference type="Ensembl" id="ENSCVAP00000030388.1"/>
    </source>
</evidence>
<dbReference type="Ensembl" id="ENSCVAT00000024268.1">
    <property type="protein sequence ID" value="ENSCVAP00000030388.1"/>
    <property type="gene ID" value="ENSCVAG00000018894.1"/>
</dbReference>
<dbReference type="Proteomes" id="UP000265020">
    <property type="component" value="Unassembled WGS sequence"/>
</dbReference>
<name>A0A3Q2ED07_CYPVA</name>
<proteinExistence type="predicted"/>
<dbReference type="PANTHER" id="PTHR34921">
    <property type="entry name" value="MEIOTIC RECOMBINATION PROTEIN REC114"/>
    <property type="match status" value="1"/>
</dbReference>
<dbReference type="GeneTree" id="ENSGT01110000267433"/>
<sequence length="107" mass="11927">CMMRMQFAGSSTAEALNQCSRAVEKLMEYVPVTAVEVSATHPNQPPTEDPPAQHFMGEAPLALPNIYRHNSFALGDMEAFLRVCLLDPSFPAFVEKVQEELEKLTEE</sequence>
<accession>A0A3Q2ED07</accession>
<evidence type="ECO:0000313" key="2">
    <source>
        <dbReference type="Proteomes" id="UP000265020"/>
    </source>
</evidence>
<organism evidence="1 2">
    <name type="scientific">Cyprinodon variegatus</name>
    <name type="common">Sheepshead minnow</name>
    <dbReference type="NCBI Taxonomy" id="28743"/>
    <lineage>
        <taxon>Eukaryota</taxon>
        <taxon>Metazoa</taxon>
        <taxon>Chordata</taxon>
        <taxon>Craniata</taxon>
        <taxon>Vertebrata</taxon>
        <taxon>Euteleostomi</taxon>
        <taxon>Actinopterygii</taxon>
        <taxon>Neopterygii</taxon>
        <taxon>Teleostei</taxon>
        <taxon>Neoteleostei</taxon>
        <taxon>Acanthomorphata</taxon>
        <taxon>Ovalentaria</taxon>
        <taxon>Atherinomorphae</taxon>
        <taxon>Cyprinodontiformes</taxon>
        <taxon>Cyprinodontidae</taxon>
        <taxon>Cyprinodon</taxon>
    </lineage>
</organism>
<protein>
    <submittedName>
        <fullName evidence="1">Si:ch1073-75f15.2</fullName>
    </submittedName>
</protein>
<dbReference type="STRING" id="28743.ENSCVAP00000030388"/>
<dbReference type="AlphaFoldDB" id="A0A3Q2ED07"/>
<keyword evidence="2" id="KW-1185">Reference proteome</keyword>
<reference evidence="1" key="1">
    <citation type="submission" date="2025-08" db="UniProtKB">
        <authorList>
            <consortium name="Ensembl"/>
        </authorList>
    </citation>
    <scope>IDENTIFICATION</scope>
</reference>
<dbReference type="InterPro" id="IPR029168">
    <property type="entry name" value="REC114L"/>
</dbReference>
<dbReference type="PANTHER" id="PTHR34921:SF1">
    <property type="entry name" value="MEIOTIC RECOMBINATION PROTEIN REC114"/>
    <property type="match status" value="1"/>
</dbReference>
<reference evidence="1" key="2">
    <citation type="submission" date="2025-09" db="UniProtKB">
        <authorList>
            <consortium name="Ensembl"/>
        </authorList>
    </citation>
    <scope>IDENTIFICATION</scope>
</reference>
<dbReference type="Pfam" id="PF15165">
    <property type="entry name" value="REC114-like"/>
    <property type="match status" value="2"/>
</dbReference>
<dbReference type="OMA" id="PAAQTCQ"/>